<evidence type="ECO:0000256" key="1">
    <source>
        <dbReference type="SAM" id="Coils"/>
    </source>
</evidence>
<feature type="coiled-coil region" evidence="1">
    <location>
        <begin position="34"/>
        <end position="113"/>
    </location>
</feature>
<gene>
    <name evidence="4" type="primary">LOC111593848</name>
</gene>
<dbReference type="GO" id="GO:0005667">
    <property type="term" value="C:transcription regulator complex"/>
    <property type="evidence" value="ECO:0007669"/>
    <property type="project" value="TreeGrafter"/>
</dbReference>
<keyword evidence="1" id="KW-0175">Coiled coil</keyword>
<proteinExistence type="predicted"/>
<feature type="compositionally biased region" description="Polar residues" evidence="2">
    <location>
        <begin position="160"/>
        <end position="179"/>
    </location>
</feature>
<dbReference type="OrthoDB" id="10038194at2759"/>
<dbReference type="GO" id="GO:0006357">
    <property type="term" value="P:regulation of transcription by RNA polymerase II"/>
    <property type="evidence" value="ECO:0007669"/>
    <property type="project" value="TreeGrafter"/>
</dbReference>
<evidence type="ECO:0000313" key="4">
    <source>
        <dbReference type="RefSeq" id="XP_023162662.1"/>
    </source>
</evidence>
<organism evidence="3 4">
    <name type="scientific">Drosophila hydei</name>
    <name type="common">Fruit fly</name>
    <dbReference type="NCBI Taxonomy" id="7224"/>
    <lineage>
        <taxon>Eukaryota</taxon>
        <taxon>Metazoa</taxon>
        <taxon>Ecdysozoa</taxon>
        <taxon>Arthropoda</taxon>
        <taxon>Hexapoda</taxon>
        <taxon>Insecta</taxon>
        <taxon>Pterygota</taxon>
        <taxon>Neoptera</taxon>
        <taxon>Endopterygota</taxon>
        <taxon>Diptera</taxon>
        <taxon>Brachycera</taxon>
        <taxon>Muscomorpha</taxon>
        <taxon>Ephydroidea</taxon>
        <taxon>Drosophilidae</taxon>
        <taxon>Drosophila</taxon>
    </lineage>
</organism>
<feature type="region of interest" description="Disordered" evidence="2">
    <location>
        <begin position="148"/>
        <end position="208"/>
    </location>
</feature>
<dbReference type="GeneID" id="111593848"/>
<evidence type="ECO:0000313" key="3">
    <source>
        <dbReference type="Proteomes" id="UP000504633"/>
    </source>
</evidence>
<protein>
    <submittedName>
        <fullName evidence="4">G protein pathway suppressor 2</fullName>
    </submittedName>
</protein>
<dbReference type="PANTHER" id="PTHR22654:SF2">
    <property type="entry name" value="G PROTEIN PATHWAY SUPPRESSOR 2"/>
    <property type="match status" value="1"/>
</dbReference>
<dbReference type="RefSeq" id="XP_023162662.1">
    <property type="nucleotide sequence ID" value="XM_023306894.2"/>
</dbReference>
<dbReference type="KEGG" id="dhe:111593848"/>
<evidence type="ECO:0000256" key="2">
    <source>
        <dbReference type="SAM" id="MobiDB-lite"/>
    </source>
</evidence>
<dbReference type="GO" id="GO:0003712">
    <property type="term" value="F:transcription coregulator activity"/>
    <property type="evidence" value="ECO:0007669"/>
    <property type="project" value="TreeGrafter"/>
</dbReference>
<reference evidence="4" key="1">
    <citation type="submission" date="2025-08" db="UniProtKB">
        <authorList>
            <consortium name="RefSeq"/>
        </authorList>
    </citation>
    <scope>IDENTIFICATION</scope>
    <source>
        <strain evidence="4">15085-1641.00</strain>
        <tissue evidence="4">Whole body</tissue>
    </source>
</reference>
<sequence length="421" mass="46121">MPPASAVNNNNAAAQAAAAERAEKLRGSLKGFILADRQRRQEEYERQCEELRLRREHEARERENNLSLEDTRGQINRLDEQLADLHQKKHQLVVQLKKVLNDDETRKKQAKENELFALQQVQAMQQAAAVNAATAQVFLPPGRLHHQLPLLQKQPPPPGSQSTTVKRGRSPSPSSQQHQAYYKNPANYSTQQPQKSTGQYPSTGTLFYQTSTAPTTTQHQADARLQSIYNYGVPLRSAYHVELQPGPSATVSKAPGSQSPSPKAQPMHVLHINLDQPPISQSDLVQVQAGASSLSVQTSNKPQVTMEKIPDRYHIEVKHDGPSQGHVPPPPHLLSEGVIYKPLLGELSLHPNVLQISSSAAQNAKTTGSITQGYAPGRGASAYDQQLARQQLSMLPGQPGSGASAGQSPHGQQIQYTGRLY</sequence>
<dbReference type="Pfam" id="PF15991">
    <property type="entry name" value="G_path_suppress"/>
    <property type="match status" value="1"/>
</dbReference>
<accession>A0A6J1L9P1</accession>
<dbReference type="InterPro" id="IPR026094">
    <property type="entry name" value="GPS2"/>
</dbReference>
<feature type="region of interest" description="Disordered" evidence="2">
    <location>
        <begin position="246"/>
        <end position="265"/>
    </location>
</feature>
<keyword evidence="3" id="KW-1185">Reference proteome</keyword>
<feature type="compositionally biased region" description="Polar residues" evidence="2">
    <location>
        <begin position="247"/>
        <end position="262"/>
    </location>
</feature>
<dbReference type="AlphaFoldDB" id="A0A6J1L9P1"/>
<feature type="compositionally biased region" description="Low complexity" evidence="2">
    <location>
        <begin position="396"/>
        <end position="413"/>
    </location>
</feature>
<name>A0A6J1L9P1_DROHY</name>
<feature type="compositionally biased region" description="Polar residues" evidence="2">
    <location>
        <begin position="186"/>
        <end position="208"/>
    </location>
</feature>
<dbReference type="OMA" id="HEQQMAR"/>
<dbReference type="Proteomes" id="UP000504633">
    <property type="component" value="Unplaced"/>
</dbReference>
<dbReference type="PANTHER" id="PTHR22654">
    <property type="entry name" value="G PROTEIN PATHWAY SUPPRESSOR 2"/>
    <property type="match status" value="1"/>
</dbReference>
<feature type="region of interest" description="Disordered" evidence="2">
    <location>
        <begin position="394"/>
        <end position="421"/>
    </location>
</feature>